<gene>
    <name evidence="3" type="ORF">GCM10010968_02420</name>
</gene>
<dbReference type="Gene3D" id="1.10.1660.10">
    <property type="match status" value="1"/>
</dbReference>
<dbReference type="SUPFAM" id="SSF46955">
    <property type="entry name" value="Putative DNA-binding domain"/>
    <property type="match status" value="1"/>
</dbReference>
<dbReference type="RefSeq" id="WP_188715185.1">
    <property type="nucleotide sequence ID" value="NZ_BAABBD010000001.1"/>
</dbReference>
<proteinExistence type="predicted"/>
<reference evidence="4" key="1">
    <citation type="journal article" date="2019" name="Int. J. Syst. Evol. Microbiol.">
        <title>The Global Catalogue of Microorganisms (GCM) 10K type strain sequencing project: providing services to taxonomists for standard genome sequencing and annotation.</title>
        <authorList>
            <consortium name="The Broad Institute Genomics Platform"/>
            <consortium name="The Broad Institute Genome Sequencing Center for Infectious Disease"/>
            <person name="Wu L."/>
            <person name="Ma J."/>
        </authorList>
    </citation>
    <scope>NUCLEOTIDE SEQUENCE [LARGE SCALE GENOMIC DNA]</scope>
    <source>
        <strain evidence="4">CGMCC 1.6960</strain>
    </source>
</reference>
<dbReference type="PRINTS" id="PR00040">
    <property type="entry name" value="HTHMERR"/>
</dbReference>
<evidence type="ECO:0000256" key="1">
    <source>
        <dbReference type="ARBA" id="ARBA00023125"/>
    </source>
</evidence>
<dbReference type="InterPro" id="IPR047057">
    <property type="entry name" value="MerR_fam"/>
</dbReference>
<organism evidence="3 4">
    <name type="scientific">Agrococcus terreus</name>
    <dbReference type="NCBI Taxonomy" id="574649"/>
    <lineage>
        <taxon>Bacteria</taxon>
        <taxon>Bacillati</taxon>
        <taxon>Actinomycetota</taxon>
        <taxon>Actinomycetes</taxon>
        <taxon>Micrococcales</taxon>
        <taxon>Microbacteriaceae</taxon>
        <taxon>Agrococcus</taxon>
    </lineage>
</organism>
<protein>
    <submittedName>
        <fullName evidence="3">MerR family transcriptional regulator</fullName>
    </submittedName>
</protein>
<dbReference type="InterPro" id="IPR000551">
    <property type="entry name" value="MerR-type_HTH_dom"/>
</dbReference>
<feature type="domain" description="HTH merR-type" evidence="2">
    <location>
        <begin position="6"/>
        <end position="74"/>
    </location>
</feature>
<dbReference type="CDD" id="cd00592">
    <property type="entry name" value="HTH_MerR-like"/>
    <property type="match status" value="1"/>
</dbReference>
<sequence>MKSSATWAIGELAERFGLETHVLRHWEDRGLLAPERDAGGRRRYGEADAWRVAVILASKAAGLGLEQIRALVDGEARDRHRILEAQLAELDARADALARARHMAQHAMECEAHDITACPRFREHVADVVAGERVGLPFEAALRGTTL</sequence>
<dbReference type="Proteomes" id="UP000626982">
    <property type="component" value="Unassembled WGS sequence"/>
</dbReference>
<comment type="caution">
    <text evidence="3">The sequence shown here is derived from an EMBL/GenBank/DDBJ whole genome shotgun (WGS) entry which is preliminary data.</text>
</comment>
<keyword evidence="1" id="KW-0238">DNA-binding</keyword>
<keyword evidence="4" id="KW-1185">Reference proteome</keyword>
<dbReference type="InterPro" id="IPR009061">
    <property type="entry name" value="DNA-bd_dom_put_sf"/>
</dbReference>
<dbReference type="PANTHER" id="PTHR30204">
    <property type="entry name" value="REDOX-CYCLING DRUG-SENSING TRANSCRIPTIONAL ACTIVATOR SOXR"/>
    <property type="match status" value="1"/>
</dbReference>
<dbReference type="Pfam" id="PF13411">
    <property type="entry name" value="MerR_1"/>
    <property type="match status" value="1"/>
</dbReference>
<evidence type="ECO:0000313" key="4">
    <source>
        <dbReference type="Proteomes" id="UP000626982"/>
    </source>
</evidence>
<dbReference type="PANTHER" id="PTHR30204:SF93">
    <property type="entry name" value="HTH MERR-TYPE DOMAIN-CONTAINING PROTEIN"/>
    <property type="match status" value="1"/>
</dbReference>
<accession>A0ABQ2KCF1</accession>
<evidence type="ECO:0000259" key="2">
    <source>
        <dbReference type="PROSITE" id="PS50937"/>
    </source>
</evidence>
<name>A0ABQ2KCF1_9MICO</name>
<evidence type="ECO:0000313" key="3">
    <source>
        <dbReference type="EMBL" id="GGN77624.1"/>
    </source>
</evidence>
<dbReference type="PROSITE" id="PS50937">
    <property type="entry name" value="HTH_MERR_2"/>
    <property type="match status" value="1"/>
</dbReference>
<dbReference type="SMART" id="SM00422">
    <property type="entry name" value="HTH_MERR"/>
    <property type="match status" value="1"/>
</dbReference>
<dbReference type="EMBL" id="BMLM01000001">
    <property type="protein sequence ID" value="GGN77624.1"/>
    <property type="molecule type" value="Genomic_DNA"/>
</dbReference>